<reference evidence="2" key="1">
    <citation type="submission" date="2024-05" db="EMBL/GenBank/DDBJ databases">
        <authorList>
            <person name="Yu L."/>
        </authorList>
    </citation>
    <scope>NUCLEOTIDE SEQUENCE</scope>
    <source>
        <strain evidence="2">G08B096</strain>
    </source>
</reference>
<dbReference type="RefSeq" id="WP_350347464.1">
    <property type="nucleotide sequence ID" value="NZ_CP158374.1"/>
</dbReference>
<dbReference type="InterPro" id="IPR037401">
    <property type="entry name" value="SnoaL-like"/>
</dbReference>
<sequence>MASRGAEWVAGYVRAWETNDPADIGALFTDDAVYEFRPDDPDAARGRDAIVAAWLEADDQPGTWAYDWRLLVDTPDLVIVTGRVEYPAAKDYDSLWVVRLAPDGRATHFTEWYMERDRT</sequence>
<protein>
    <submittedName>
        <fullName evidence="2">Nuclear transport factor 2 family protein</fullName>
    </submittedName>
</protein>
<evidence type="ECO:0000259" key="1">
    <source>
        <dbReference type="Pfam" id="PF12680"/>
    </source>
</evidence>
<dbReference type="Pfam" id="PF12680">
    <property type="entry name" value="SnoaL_2"/>
    <property type="match status" value="1"/>
</dbReference>
<dbReference type="AlphaFoldDB" id="A0AAU7W7N5"/>
<dbReference type="InterPro" id="IPR032710">
    <property type="entry name" value="NTF2-like_dom_sf"/>
</dbReference>
<dbReference type="SUPFAM" id="SSF54427">
    <property type="entry name" value="NTF2-like"/>
    <property type="match status" value="1"/>
</dbReference>
<proteinExistence type="predicted"/>
<accession>A0AAU7W7N5</accession>
<feature type="domain" description="SnoaL-like" evidence="1">
    <location>
        <begin position="9"/>
        <end position="107"/>
    </location>
</feature>
<evidence type="ECO:0000313" key="2">
    <source>
        <dbReference type="EMBL" id="XBX81442.1"/>
    </source>
</evidence>
<gene>
    <name evidence="2" type="ORF">ABIQ69_12585</name>
</gene>
<organism evidence="2">
    <name type="scientific">Agromyces sp. G08B096</name>
    <dbReference type="NCBI Taxonomy" id="3156399"/>
    <lineage>
        <taxon>Bacteria</taxon>
        <taxon>Bacillati</taxon>
        <taxon>Actinomycetota</taxon>
        <taxon>Actinomycetes</taxon>
        <taxon>Micrococcales</taxon>
        <taxon>Microbacteriaceae</taxon>
        <taxon>Agromyces</taxon>
    </lineage>
</organism>
<dbReference type="Gene3D" id="3.10.450.50">
    <property type="match status" value="1"/>
</dbReference>
<name>A0AAU7W7N5_9MICO</name>
<dbReference type="EMBL" id="CP158374">
    <property type="protein sequence ID" value="XBX81442.1"/>
    <property type="molecule type" value="Genomic_DNA"/>
</dbReference>